<dbReference type="InterPro" id="IPR051463">
    <property type="entry name" value="Peptidase_U62_metallo"/>
</dbReference>
<proteinExistence type="inferred from homology"/>
<dbReference type="PANTHER" id="PTHR30624:SF10">
    <property type="entry name" value="CONSERVED PROTEIN"/>
    <property type="match status" value="1"/>
</dbReference>
<dbReference type="Gene3D" id="3.30.2290.10">
    <property type="entry name" value="PmbA/TldD superfamily"/>
    <property type="match status" value="1"/>
</dbReference>
<dbReference type="Pfam" id="PF01523">
    <property type="entry name" value="PmbA_TldD_1st"/>
    <property type="match status" value="1"/>
</dbReference>
<dbReference type="Pfam" id="PF19289">
    <property type="entry name" value="PmbA_TldD_3rd"/>
    <property type="match status" value="1"/>
</dbReference>
<feature type="domain" description="Metalloprotease TldD/E C-terminal" evidence="6">
    <location>
        <begin position="289"/>
        <end position="538"/>
    </location>
</feature>
<feature type="domain" description="Metalloprotease TldD/E N-terminal" evidence="5">
    <location>
        <begin position="59"/>
        <end position="123"/>
    </location>
</feature>
<evidence type="ECO:0000256" key="2">
    <source>
        <dbReference type="ARBA" id="ARBA00022670"/>
    </source>
</evidence>
<evidence type="ECO:0000256" key="3">
    <source>
        <dbReference type="ARBA" id="ARBA00022801"/>
    </source>
</evidence>
<dbReference type="InterPro" id="IPR002510">
    <property type="entry name" value="Metalloprtase-TldD/E_N"/>
</dbReference>
<dbReference type="InterPro" id="IPR045569">
    <property type="entry name" value="Metalloprtase-TldD/E_C"/>
</dbReference>
<keyword evidence="3" id="KW-0378">Hydrolase</keyword>
<evidence type="ECO:0000256" key="1">
    <source>
        <dbReference type="ARBA" id="ARBA00005836"/>
    </source>
</evidence>
<comment type="similarity">
    <text evidence="1">Belongs to the peptidase U62 family.</text>
</comment>
<evidence type="ECO:0000313" key="8">
    <source>
        <dbReference type="Proteomes" id="UP000735592"/>
    </source>
</evidence>
<dbReference type="InterPro" id="IPR035068">
    <property type="entry name" value="TldD/PmbA_N"/>
</dbReference>
<evidence type="ECO:0000259" key="6">
    <source>
        <dbReference type="Pfam" id="PF19289"/>
    </source>
</evidence>
<dbReference type="RefSeq" id="WP_371866921.1">
    <property type="nucleotide sequence ID" value="NZ_JBHLXK010000002.1"/>
</dbReference>
<dbReference type="PANTHER" id="PTHR30624">
    <property type="entry name" value="UNCHARACTERIZED PROTEIN TLDD AND PMBA"/>
    <property type="match status" value="1"/>
</dbReference>
<dbReference type="InterPro" id="IPR036059">
    <property type="entry name" value="TldD/PmbA_sf"/>
</dbReference>
<sequence>MERRSFLKISAAAGGSLLIPVFGHAIAAEELLNPMALQFKKALADAAMNAATQAGASYCDVRIGRYLNQFLTTRDLNVENIVNTESSGVGVRVIANGAYGFCSTNVMTPDSVVAAARQAVAIARANAKLQTEPVVLAPVKGVGEVAWATPFKKDWRTVPIKEKAEMLIAANKAGLEAGASFMAANLFQVNQQKYFASTDGSYIDQDIHRLWSPLTATAVDKATNRFRTRDGLSSPASMGYEFFDAKPANKVAAAGGVTTLYKGAYDLIEDARAAGRQAREKLSAKSVEPGKYDLVLSPEHLFLTIHESVGHATELDRVLGYEANYAGTSFATLDKWRTKNFKYGSDIVNFVADKTTPGSLGCVGYDDEGVPSKRWDIIRNGILVNYQATRDQAAIIGEKESHGCSYADSWSSVQFQRMPNVSLEAGKQKLTPDEMVKDVKKGIYILGRGSYSIDQQRYNFQFGGQLYFEIKNGKITNPIEDVAYQSNTQEFWNACSALCDERDWRMGGSFFDGKGQPSQVSAVSHGSPTTRFNGINVINTARKIG</sequence>
<comment type="caution">
    <text evidence="7">The sequence shown here is derived from an EMBL/GenBank/DDBJ whole genome shotgun (WGS) entry which is preliminary data.</text>
</comment>
<organism evidence="7 8">
    <name type="scientific">Pseudoduganella danionis</name>
    <dbReference type="NCBI Taxonomy" id="1890295"/>
    <lineage>
        <taxon>Bacteria</taxon>
        <taxon>Pseudomonadati</taxon>
        <taxon>Pseudomonadota</taxon>
        <taxon>Betaproteobacteria</taxon>
        <taxon>Burkholderiales</taxon>
        <taxon>Oxalobacteraceae</taxon>
        <taxon>Telluria group</taxon>
        <taxon>Pseudoduganella</taxon>
    </lineage>
</organism>
<gene>
    <name evidence="7" type="ORF">GM655_21265</name>
</gene>
<dbReference type="EMBL" id="WNKW01000010">
    <property type="protein sequence ID" value="MTW35331.1"/>
    <property type="molecule type" value="Genomic_DNA"/>
</dbReference>
<keyword evidence="8" id="KW-1185">Reference proteome</keyword>
<keyword evidence="2" id="KW-0645">Protease</keyword>
<reference evidence="7 8" key="1">
    <citation type="submission" date="2019-11" db="EMBL/GenBank/DDBJ databases">
        <title>Type strains purchased from KCTC, JCM and DSMZ.</title>
        <authorList>
            <person name="Lu H."/>
        </authorList>
    </citation>
    <scope>NUCLEOTIDE SEQUENCE [LARGE SCALE GENOMIC DNA]</scope>
    <source>
        <strain evidence="7 8">DSM 103461</strain>
    </source>
</reference>
<evidence type="ECO:0000313" key="7">
    <source>
        <dbReference type="EMBL" id="MTW35331.1"/>
    </source>
</evidence>
<dbReference type="Proteomes" id="UP000735592">
    <property type="component" value="Unassembled WGS sequence"/>
</dbReference>
<evidence type="ECO:0000256" key="4">
    <source>
        <dbReference type="ARBA" id="ARBA00023049"/>
    </source>
</evidence>
<evidence type="ECO:0000259" key="5">
    <source>
        <dbReference type="Pfam" id="PF01523"/>
    </source>
</evidence>
<accession>A0ABW9SUM0</accession>
<dbReference type="SUPFAM" id="SSF111283">
    <property type="entry name" value="Putative modulator of DNA gyrase, PmbA/TldD"/>
    <property type="match status" value="1"/>
</dbReference>
<protein>
    <submittedName>
        <fullName evidence="7">TldD/PmbA family protein</fullName>
    </submittedName>
</protein>
<keyword evidence="4" id="KW-0482">Metalloprotease</keyword>
<name>A0ABW9SUM0_9BURK</name>